<reference evidence="2" key="1">
    <citation type="submission" date="2022-10" db="EMBL/GenBank/DDBJ databases">
        <title>The complete genomes of actinobacterial strains from the NBC collection.</title>
        <authorList>
            <person name="Joergensen T.S."/>
            <person name="Alvarez Arevalo M."/>
            <person name="Sterndorff E.B."/>
            <person name="Faurdal D."/>
            <person name="Vuksanovic O."/>
            <person name="Mourched A.-S."/>
            <person name="Charusanti P."/>
            <person name="Shaw S."/>
            <person name="Blin K."/>
            <person name="Weber T."/>
        </authorList>
    </citation>
    <scope>NUCLEOTIDE SEQUENCE</scope>
    <source>
        <strain evidence="2">NBC_00093</strain>
    </source>
</reference>
<protein>
    <submittedName>
        <fullName evidence="2">Uncharacterized protein</fullName>
    </submittedName>
</protein>
<name>A0AAU2AI50_9ACTN</name>
<gene>
    <name evidence="2" type="ORF">OHA22_51115</name>
</gene>
<dbReference type="EMBL" id="CP108223">
    <property type="protein sequence ID" value="WTT23906.1"/>
    <property type="molecule type" value="Genomic_DNA"/>
</dbReference>
<evidence type="ECO:0000256" key="1">
    <source>
        <dbReference type="SAM" id="MobiDB-lite"/>
    </source>
</evidence>
<organism evidence="2">
    <name type="scientific">Streptomyces sp. NBC_00093</name>
    <dbReference type="NCBI Taxonomy" id="2975649"/>
    <lineage>
        <taxon>Bacteria</taxon>
        <taxon>Bacillati</taxon>
        <taxon>Actinomycetota</taxon>
        <taxon>Actinomycetes</taxon>
        <taxon>Kitasatosporales</taxon>
        <taxon>Streptomycetaceae</taxon>
        <taxon>Streptomyces</taxon>
    </lineage>
</organism>
<proteinExistence type="predicted"/>
<feature type="region of interest" description="Disordered" evidence="1">
    <location>
        <begin position="86"/>
        <end position="106"/>
    </location>
</feature>
<evidence type="ECO:0000313" key="2">
    <source>
        <dbReference type="EMBL" id="WTT23906.1"/>
    </source>
</evidence>
<sequence>MTPELITPAELARWAEEWERNAARAEDGARDGERVANDPLRTDYTRSCARRAAEIARERATEYRAEALVMHDGEVPEPYWHLYVTADPDTPLTPNFPQHDDGGHRT</sequence>
<dbReference type="AlphaFoldDB" id="A0AAU2AI50"/>
<accession>A0AAU2AI50</accession>